<keyword evidence="4" id="KW-0342">GTP-binding</keyword>
<dbReference type="PANTHER" id="PTHR10465">
    <property type="entry name" value="TRANSMEMBRANE GTPASE FZO1"/>
    <property type="match status" value="1"/>
</dbReference>
<evidence type="ECO:0000256" key="1">
    <source>
        <dbReference type="ARBA" id="ARBA00004370"/>
    </source>
</evidence>
<keyword evidence="7" id="KW-1133">Transmembrane helix</keyword>
<dbReference type="GO" id="GO:0016020">
    <property type="term" value="C:membrane"/>
    <property type="evidence" value="ECO:0007669"/>
    <property type="project" value="UniProtKB-SubCell"/>
</dbReference>
<comment type="subcellular location">
    <subcellularLocation>
        <location evidence="1">Membrane</location>
    </subcellularLocation>
</comment>
<evidence type="ECO:0000313" key="9">
    <source>
        <dbReference type="EMBL" id="HIP98307.1"/>
    </source>
</evidence>
<dbReference type="Gene3D" id="3.40.50.300">
    <property type="entry name" value="P-loop containing nucleotide triphosphate hydrolases"/>
    <property type="match status" value="1"/>
</dbReference>
<comment type="caution">
    <text evidence="9">The sequence shown here is derived from an EMBL/GenBank/DDBJ whole genome shotgun (WGS) entry which is preliminary data.</text>
</comment>
<accession>A0A9D0YPD8</accession>
<sequence length="532" mass="62026">MEELLKELKIVLKELQLDHLARFAEDFYNSMDKTHIAFVGEYNAGKSSLINTLLGKKILAERDLPTTNRVVLVTDCPVEKREHLDEYTEQICLNDPKLKHITLVDTPGLSSAIREHEDALMRYLHKADLIVIVAPSNQAYTKEIEFLLNLLKDHHSTQWAYVINIFEDPSVYEEDPNKLYRLKEFVKEKLRKVLSAEDVENTPIFAFSIRAVRKKLKEFPVVTEEWEAFRRFIFEDVAERAKRLKLTSLKEKVLKLLSGQEVLDKEAKLESLLNRKREWEELKENVLNFAQKSLNERQEKINRQVDLLFEVLQKDVEEILSKYSSPQIVRNPDSVINELEQNIKFKFLVTDWLSDIERLLDYRPDFVKMKMLFPTVAVEPTIPSNLQLMKNNLKEDLSNFPKLVGKPGSLARWFLVPSLLLLAVGIFLVASQGEKVGFLLTALGGLLGLVSLLRVFSAKKVLQKRLSERISKLRDYYKKLYSEYYKEKFGEKLAKVTEYLDTNIEHLNTQISSLSKKLQKLQEVKEKINRQW</sequence>
<dbReference type="SUPFAM" id="SSF52540">
    <property type="entry name" value="P-loop containing nucleoside triphosphate hydrolases"/>
    <property type="match status" value="1"/>
</dbReference>
<dbReference type="InterPro" id="IPR027094">
    <property type="entry name" value="Mitofusin_fam"/>
</dbReference>
<evidence type="ECO:0000256" key="5">
    <source>
        <dbReference type="ARBA" id="ARBA00023136"/>
    </source>
</evidence>
<keyword evidence="2" id="KW-0547">Nucleotide-binding</keyword>
<dbReference type="GO" id="GO:0003924">
    <property type="term" value="F:GTPase activity"/>
    <property type="evidence" value="ECO:0007669"/>
    <property type="project" value="InterPro"/>
</dbReference>
<dbReference type="EMBL" id="DQVE01000030">
    <property type="protein sequence ID" value="HIP98307.1"/>
    <property type="molecule type" value="Genomic_DNA"/>
</dbReference>
<evidence type="ECO:0000256" key="6">
    <source>
        <dbReference type="SAM" id="Coils"/>
    </source>
</evidence>
<evidence type="ECO:0000313" key="10">
    <source>
        <dbReference type="Proteomes" id="UP000606463"/>
    </source>
</evidence>
<dbReference type="Proteomes" id="UP000606463">
    <property type="component" value="Unassembled WGS sequence"/>
</dbReference>
<evidence type="ECO:0000256" key="2">
    <source>
        <dbReference type="ARBA" id="ARBA00022741"/>
    </source>
</evidence>
<gene>
    <name evidence="9" type="ORF">EYH37_02920</name>
</gene>
<dbReference type="GO" id="GO:0005525">
    <property type="term" value="F:GTP binding"/>
    <property type="evidence" value="ECO:0007669"/>
    <property type="project" value="UniProtKB-KW"/>
</dbReference>
<feature type="coiled-coil region" evidence="6">
    <location>
        <begin position="504"/>
        <end position="531"/>
    </location>
</feature>
<dbReference type="AlphaFoldDB" id="A0A9D0YPD8"/>
<evidence type="ECO:0000256" key="4">
    <source>
        <dbReference type="ARBA" id="ARBA00023134"/>
    </source>
</evidence>
<dbReference type="InterPro" id="IPR027417">
    <property type="entry name" value="P-loop_NTPase"/>
</dbReference>
<reference evidence="9" key="1">
    <citation type="journal article" date="2020" name="ISME J.">
        <title>Gammaproteobacteria mediating utilization of methyl-, sulfur- and petroleum organic compounds in deep ocean hydrothermal plumes.</title>
        <authorList>
            <person name="Zhou Z."/>
            <person name="Liu Y."/>
            <person name="Pan J."/>
            <person name="Cron B.R."/>
            <person name="Toner B.M."/>
            <person name="Anantharaman K."/>
            <person name="Breier J.A."/>
            <person name="Dick G.J."/>
            <person name="Li M."/>
        </authorList>
    </citation>
    <scope>NUCLEOTIDE SEQUENCE</scope>
    <source>
        <strain evidence="9">SZUA-1501</strain>
    </source>
</reference>
<dbReference type="GO" id="GO:0008053">
    <property type="term" value="P:mitochondrial fusion"/>
    <property type="evidence" value="ECO:0007669"/>
    <property type="project" value="TreeGrafter"/>
</dbReference>
<feature type="transmembrane region" description="Helical" evidence="7">
    <location>
        <begin position="436"/>
        <end position="456"/>
    </location>
</feature>
<feature type="transmembrane region" description="Helical" evidence="7">
    <location>
        <begin position="410"/>
        <end position="430"/>
    </location>
</feature>
<evidence type="ECO:0000259" key="8">
    <source>
        <dbReference type="Pfam" id="PF01926"/>
    </source>
</evidence>
<name>A0A9D0YPD8_AQUAO</name>
<keyword evidence="5 7" id="KW-0472">Membrane</keyword>
<dbReference type="InterPro" id="IPR006073">
    <property type="entry name" value="GTP-bd"/>
</dbReference>
<dbReference type="PANTHER" id="PTHR10465:SF0">
    <property type="entry name" value="SARCALUMENIN"/>
    <property type="match status" value="1"/>
</dbReference>
<organism evidence="9 10">
    <name type="scientific">Aquifex aeolicus</name>
    <dbReference type="NCBI Taxonomy" id="63363"/>
    <lineage>
        <taxon>Bacteria</taxon>
        <taxon>Pseudomonadati</taxon>
        <taxon>Aquificota</taxon>
        <taxon>Aquificia</taxon>
        <taxon>Aquificales</taxon>
        <taxon>Aquificaceae</taxon>
        <taxon>Aquifex</taxon>
    </lineage>
</organism>
<dbReference type="Pfam" id="PF01926">
    <property type="entry name" value="MMR_HSR1"/>
    <property type="match status" value="1"/>
</dbReference>
<keyword evidence="6" id="KW-0175">Coiled coil</keyword>
<evidence type="ECO:0000256" key="3">
    <source>
        <dbReference type="ARBA" id="ARBA00022801"/>
    </source>
</evidence>
<feature type="domain" description="G" evidence="8">
    <location>
        <begin position="35"/>
        <end position="158"/>
    </location>
</feature>
<protein>
    <recommendedName>
        <fullName evidence="8">G domain-containing protein</fullName>
    </recommendedName>
</protein>
<proteinExistence type="predicted"/>
<keyword evidence="7" id="KW-0812">Transmembrane</keyword>
<evidence type="ECO:0000256" key="7">
    <source>
        <dbReference type="SAM" id="Phobius"/>
    </source>
</evidence>
<keyword evidence="3" id="KW-0378">Hydrolase</keyword>